<dbReference type="CDD" id="cd13688">
    <property type="entry name" value="PBP2_GltI_DEBP"/>
    <property type="match status" value="1"/>
</dbReference>
<dbReference type="InterPro" id="IPR001638">
    <property type="entry name" value="Solute-binding_3/MltF_N"/>
</dbReference>
<organism evidence="6 7">
    <name type="scientific">Piscinibacter koreensis</name>
    <dbReference type="NCBI Taxonomy" id="2742824"/>
    <lineage>
        <taxon>Bacteria</taxon>
        <taxon>Pseudomonadati</taxon>
        <taxon>Pseudomonadota</taxon>
        <taxon>Betaproteobacteria</taxon>
        <taxon>Burkholderiales</taxon>
        <taxon>Sphaerotilaceae</taxon>
        <taxon>Piscinibacter</taxon>
    </lineage>
</organism>
<evidence type="ECO:0000256" key="1">
    <source>
        <dbReference type="ARBA" id="ARBA00010333"/>
    </source>
</evidence>
<dbReference type="EMBL" id="JABWMJ010000006">
    <property type="protein sequence ID" value="NUZ06888.1"/>
    <property type="molecule type" value="Genomic_DNA"/>
</dbReference>
<evidence type="ECO:0000256" key="4">
    <source>
        <dbReference type="SAM" id="SignalP"/>
    </source>
</evidence>
<comment type="caution">
    <text evidence="6">The sequence shown here is derived from an EMBL/GenBank/DDBJ whole genome shotgun (WGS) entry which is preliminary data.</text>
</comment>
<evidence type="ECO:0000313" key="6">
    <source>
        <dbReference type="EMBL" id="NUZ06888.1"/>
    </source>
</evidence>
<evidence type="ECO:0000256" key="2">
    <source>
        <dbReference type="ARBA" id="ARBA00022448"/>
    </source>
</evidence>
<proteinExistence type="inferred from homology"/>
<feature type="signal peptide" evidence="4">
    <location>
        <begin position="1"/>
        <end position="24"/>
    </location>
</feature>
<evidence type="ECO:0000313" key="7">
    <source>
        <dbReference type="Proteomes" id="UP000529637"/>
    </source>
</evidence>
<evidence type="ECO:0000256" key="3">
    <source>
        <dbReference type="ARBA" id="ARBA00022729"/>
    </source>
</evidence>
<dbReference type="AlphaFoldDB" id="A0A7Y6TX84"/>
<comment type="similarity">
    <text evidence="1">Belongs to the bacterial solute-binding protein 3 family.</text>
</comment>
<feature type="domain" description="Solute-binding protein family 3/N-terminal" evidence="5">
    <location>
        <begin position="36"/>
        <end position="268"/>
    </location>
</feature>
<reference evidence="6 7" key="1">
    <citation type="submission" date="2020-06" db="EMBL/GenBank/DDBJ databases">
        <title>Schlegella sp. ID0723 isolated from air conditioner.</title>
        <authorList>
            <person name="Kim D.Y."/>
            <person name="Kim D.-U."/>
        </authorList>
    </citation>
    <scope>NUCLEOTIDE SEQUENCE [LARGE SCALE GENOMIC DNA]</scope>
    <source>
        <strain evidence="6 7">ID0723</strain>
    </source>
</reference>
<dbReference type="SMART" id="SM00062">
    <property type="entry name" value="PBPb"/>
    <property type="match status" value="1"/>
</dbReference>
<dbReference type="Proteomes" id="UP000529637">
    <property type="component" value="Unassembled WGS sequence"/>
</dbReference>
<keyword evidence="2" id="KW-0813">Transport</keyword>
<dbReference type="Pfam" id="PF00497">
    <property type="entry name" value="SBP_bac_3"/>
    <property type="match status" value="1"/>
</dbReference>
<feature type="chain" id="PRO_5031048150" evidence="4">
    <location>
        <begin position="25"/>
        <end position="297"/>
    </location>
</feature>
<dbReference type="Gene3D" id="3.40.190.10">
    <property type="entry name" value="Periplasmic binding protein-like II"/>
    <property type="match status" value="2"/>
</dbReference>
<dbReference type="PANTHER" id="PTHR30085">
    <property type="entry name" value="AMINO ACID ABC TRANSPORTER PERMEASE"/>
    <property type="match status" value="1"/>
</dbReference>
<dbReference type="InterPro" id="IPR051455">
    <property type="entry name" value="Bact_solute-bind_prot3"/>
</dbReference>
<evidence type="ECO:0000259" key="5">
    <source>
        <dbReference type="SMART" id="SM00062"/>
    </source>
</evidence>
<protein>
    <submittedName>
        <fullName evidence="6">Amino acid ABC transporter substrate-binding protein</fullName>
    </submittedName>
</protein>
<dbReference type="GO" id="GO:0005576">
    <property type="term" value="C:extracellular region"/>
    <property type="evidence" value="ECO:0007669"/>
    <property type="project" value="TreeGrafter"/>
</dbReference>
<keyword evidence="7" id="KW-1185">Reference proteome</keyword>
<dbReference type="SUPFAM" id="SSF53850">
    <property type="entry name" value="Periplasmic binding protein-like II"/>
    <property type="match status" value="1"/>
</dbReference>
<dbReference type="PANTHER" id="PTHR30085:SF2">
    <property type="entry name" value="GLUTAMATE_ASPARTATE IMPORT SOLUTE-BINDING PROTEIN"/>
    <property type="match status" value="1"/>
</dbReference>
<gene>
    <name evidence="6" type="ORF">HQN59_14075</name>
</gene>
<name>A0A7Y6TX84_9BURK</name>
<dbReference type="RefSeq" id="WP_176069739.1">
    <property type="nucleotide sequence ID" value="NZ_JABWMJ010000006.1"/>
</dbReference>
<keyword evidence="3 4" id="KW-0732">Signal</keyword>
<accession>A0A7Y6TX84</accession>
<dbReference type="GO" id="GO:0030288">
    <property type="term" value="C:outer membrane-bounded periplasmic space"/>
    <property type="evidence" value="ECO:0007669"/>
    <property type="project" value="TreeGrafter"/>
</dbReference>
<sequence length="297" mass="33185">MRTRNCWLRALGACLLLAGEAAHAGAVLDRIRASGQITFAHRESSVPFSYLDANKRPVGYAIDICLRLAEAVRREIGAKALTPRFLMVTPANRIQSIAEGKADLECGSTTNNAERRKSVAFTVPHYIAGARLLVRADAKIDDVAQLNGKRVVSTQGTTPLKALQQLGRDRLLDFKIAEVPEHTRGVEMVERGEAEAFVMDDVLLYGLVASRPEPGKLKVVGKYVTVEPLAIMLSKDDADFKRIVDDEMKRLIRSREINPIYDRWFLSPIPPRNTALNLPMSYLLKDFWKVPTDVVWF</sequence>
<dbReference type="GO" id="GO:0006865">
    <property type="term" value="P:amino acid transport"/>
    <property type="evidence" value="ECO:0007669"/>
    <property type="project" value="TreeGrafter"/>
</dbReference>